<organism evidence="2 3">
    <name type="scientific">Riccia sorocarpa</name>
    <dbReference type="NCBI Taxonomy" id="122646"/>
    <lineage>
        <taxon>Eukaryota</taxon>
        <taxon>Viridiplantae</taxon>
        <taxon>Streptophyta</taxon>
        <taxon>Embryophyta</taxon>
        <taxon>Marchantiophyta</taxon>
        <taxon>Marchantiopsida</taxon>
        <taxon>Marchantiidae</taxon>
        <taxon>Marchantiales</taxon>
        <taxon>Ricciaceae</taxon>
        <taxon>Riccia</taxon>
    </lineage>
</organism>
<dbReference type="Proteomes" id="UP001633002">
    <property type="component" value="Unassembled WGS sequence"/>
</dbReference>
<reference evidence="2 3" key="1">
    <citation type="submission" date="2024-09" db="EMBL/GenBank/DDBJ databases">
        <title>Chromosome-scale assembly of Riccia sorocarpa.</title>
        <authorList>
            <person name="Paukszto L."/>
        </authorList>
    </citation>
    <scope>NUCLEOTIDE SEQUENCE [LARGE SCALE GENOMIC DNA]</scope>
    <source>
        <strain evidence="2">LP-2024</strain>
        <tissue evidence="2">Aerial parts of the thallus</tissue>
    </source>
</reference>
<feature type="compositionally biased region" description="Polar residues" evidence="1">
    <location>
        <begin position="64"/>
        <end position="87"/>
    </location>
</feature>
<proteinExistence type="predicted"/>
<protein>
    <submittedName>
        <fullName evidence="2">Uncharacterized protein</fullName>
    </submittedName>
</protein>
<feature type="region of interest" description="Disordered" evidence="1">
    <location>
        <begin position="1"/>
        <end position="32"/>
    </location>
</feature>
<feature type="region of interest" description="Disordered" evidence="1">
    <location>
        <begin position="61"/>
        <end position="101"/>
    </location>
</feature>
<evidence type="ECO:0000256" key="1">
    <source>
        <dbReference type="SAM" id="MobiDB-lite"/>
    </source>
</evidence>
<dbReference type="AlphaFoldDB" id="A0ABD3HPZ1"/>
<sequence length="101" mass="10612">MTESRSADSSIAPVRDNVQGGDSGESATYNSGPIVGVLARPVLGVNCQKLLCTQMTLHLLTPSRPANSTGNSTTPATSADSMQTLRNSMKDANSKTRSTWL</sequence>
<evidence type="ECO:0000313" key="2">
    <source>
        <dbReference type="EMBL" id="KAL3692632.1"/>
    </source>
</evidence>
<evidence type="ECO:0000313" key="3">
    <source>
        <dbReference type="Proteomes" id="UP001633002"/>
    </source>
</evidence>
<keyword evidence="3" id="KW-1185">Reference proteome</keyword>
<accession>A0ABD3HPZ1</accession>
<name>A0ABD3HPZ1_9MARC</name>
<comment type="caution">
    <text evidence="2">The sequence shown here is derived from an EMBL/GenBank/DDBJ whole genome shotgun (WGS) entry which is preliminary data.</text>
</comment>
<gene>
    <name evidence="2" type="ORF">R1sor_006283</name>
</gene>
<dbReference type="EMBL" id="JBJQOH010000003">
    <property type="protein sequence ID" value="KAL3692632.1"/>
    <property type="molecule type" value="Genomic_DNA"/>
</dbReference>